<comment type="caution">
    <text evidence="1">The sequence shown here is derived from an EMBL/GenBank/DDBJ whole genome shotgun (WGS) entry which is preliminary data.</text>
</comment>
<dbReference type="EMBL" id="MNCJ02000332">
    <property type="protein sequence ID" value="KAF5753763.1"/>
    <property type="molecule type" value="Genomic_DNA"/>
</dbReference>
<keyword evidence="2" id="KW-1185">Reference proteome</keyword>
<evidence type="ECO:0000313" key="2">
    <source>
        <dbReference type="Proteomes" id="UP000215914"/>
    </source>
</evidence>
<protein>
    <submittedName>
        <fullName evidence="1">Uncharacterized protein</fullName>
    </submittedName>
</protein>
<proteinExistence type="predicted"/>
<dbReference type="Gramene" id="mRNA:HanXRQr2_Chr17g0783721">
    <property type="protein sequence ID" value="mRNA:HanXRQr2_Chr17g0783721"/>
    <property type="gene ID" value="HanXRQr2_Chr17g0783721"/>
</dbReference>
<gene>
    <name evidence="1" type="ORF">HanXRQr2_Chr17g0783721</name>
</gene>
<sequence length="55" mass="6232">MLIYLLQDNAQDTGVDSVQWKEVTFNQTISLSHMSNSKPKGSIESMRMTFSLPIL</sequence>
<dbReference type="Proteomes" id="UP000215914">
    <property type="component" value="Unassembled WGS sequence"/>
</dbReference>
<reference evidence="1" key="1">
    <citation type="journal article" date="2017" name="Nature">
        <title>The sunflower genome provides insights into oil metabolism, flowering and Asterid evolution.</title>
        <authorList>
            <person name="Badouin H."/>
            <person name="Gouzy J."/>
            <person name="Grassa C.J."/>
            <person name="Murat F."/>
            <person name="Staton S.E."/>
            <person name="Cottret L."/>
            <person name="Lelandais-Briere C."/>
            <person name="Owens G.L."/>
            <person name="Carrere S."/>
            <person name="Mayjonade B."/>
            <person name="Legrand L."/>
            <person name="Gill N."/>
            <person name="Kane N.C."/>
            <person name="Bowers J.E."/>
            <person name="Hubner S."/>
            <person name="Bellec A."/>
            <person name="Berard A."/>
            <person name="Berges H."/>
            <person name="Blanchet N."/>
            <person name="Boniface M.C."/>
            <person name="Brunel D."/>
            <person name="Catrice O."/>
            <person name="Chaidir N."/>
            <person name="Claudel C."/>
            <person name="Donnadieu C."/>
            <person name="Faraut T."/>
            <person name="Fievet G."/>
            <person name="Helmstetter N."/>
            <person name="King M."/>
            <person name="Knapp S.J."/>
            <person name="Lai Z."/>
            <person name="Le Paslier M.C."/>
            <person name="Lippi Y."/>
            <person name="Lorenzon L."/>
            <person name="Mandel J.R."/>
            <person name="Marage G."/>
            <person name="Marchand G."/>
            <person name="Marquand E."/>
            <person name="Bret-Mestries E."/>
            <person name="Morien E."/>
            <person name="Nambeesan S."/>
            <person name="Nguyen T."/>
            <person name="Pegot-Espagnet P."/>
            <person name="Pouilly N."/>
            <person name="Raftis F."/>
            <person name="Sallet E."/>
            <person name="Schiex T."/>
            <person name="Thomas J."/>
            <person name="Vandecasteele C."/>
            <person name="Vares D."/>
            <person name="Vear F."/>
            <person name="Vautrin S."/>
            <person name="Crespi M."/>
            <person name="Mangin B."/>
            <person name="Burke J.M."/>
            <person name="Salse J."/>
            <person name="Munos S."/>
            <person name="Vincourt P."/>
            <person name="Rieseberg L.H."/>
            <person name="Langlade N.B."/>
        </authorList>
    </citation>
    <scope>NUCLEOTIDE SEQUENCE</scope>
    <source>
        <tissue evidence="1">Leaves</tissue>
    </source>
</reference>
<organism evidence="1 2">
    <name type="scientific">Helianthus annuus</name>
    <name type="common">Common sunflower</name>
    <dbReference type="NCBI Taxonomy" id="4232"/>
    <lineage>
        <taxon>Eukaryota</taxon>
        <taxon>Viridiplantae</taxon>
        <taxon>Streptophyta</taxon>
        <taxon>Embryophyta</taxon>
        <taxon>Tracheophyta</taxon>
        <taxon>Spermatophyta</taxon>
        <taxon>Magnoliopsida</taxon>
        <taxon>eudicotyledons</taxon>
        <taxon>Gunneridae</taxon>
        <taxon>Pentapetalae</taxon>
        <taxon>asterids</taxon>
        <taxon>campanulids</taxon>
        <taxon>Asterales</taxon>
        <taxon>Asteraceae</taxon>
        <taxon>Asteroideae</taxon>
        <taxon>Heliantheae alliance</taxon>
        <taxon>Heliantheae</taxon>
        <taxon>Helianthus</taxon>
    </lineage>
</organism>
<name>A0A9K3GT12_HELAN</name>
<reference evidence="1" key="2">
    <citation type="submission" date="2020-06" db="EMBL/GenBank/DDBJ databases">
        <title>Helianthus annuus Genome sequencing and assembly Release 2.</title>
        <authorList>
            <person name="Gouzy J."/>
            <person name="Langlade N."/>
            <person name="Munos S."/>
        </authorList>
    </citation>
    <scope>NUCLEOTIDE SEQUENCE</scope>
    <source>
        <tissue evidence="1">Leaves</tissue>
    </source>
</reference>
<evidence type="ECO:0000313" key="1">
    <source>
        <dbReference type="EMBL" id="KAF5753763.1"/>
    </source>
</evidence>
<accession>A0A9K3GT12</accession>
<dbReference type="AlphaFoldDB" id="A0A9K3GT12"/>